<dbReference type="PROSITE" id="PS51257">
    <property type="entry name" value="PROKAR_LIPOPROTEIN"/>
    <property type="match status" value="1"/>
</dbReference>
<dbReference type="SUPFAM" id="SSF53850">
    <property type="entry name" value="Periplasmic binding protein-like II"/>
    <property type="match status" value="1"/>
</dbReference>
<feature type="signal peptide" evidence="3">
    <location>
        <begin position="1"/>
        <end position="21"/>
    </location>
</feature>
<name>A0ABW2SQS4_9ACTO</name>
<evidence type="ECO:0000256" key="3">
    <source>
        <dbReference type="SAM" id="SignalP"/>
    </source>
</evidence>
<dbReference type="RefSeq" id="WP_380975479.1">
    <property type="nucleotide sequence ID" value="NZ_JBHTEF010000001.1"/>
</dbReference>
<reference evidence="5" key="1">
    <citation type="journal article" date="2019" name="Int. J. Syst. Evol. Microbiol.">
        <title>The Global Catalogue of Microorganisms (GCM) 10K type strain sequencing project: providing services to taxonomists for standard genome sequencing and annotation.</title>
        <authorList>
            <consortium name="The Broad Institute Genomics Platform"/>
            <consortium name="The Broad Institute Genome Sequencing Center for Infectious Disease"/>
            <person name="Wu L."/>
            <person name="Ma J."/>
        </authorList>
    </citation>
    <scope>NUCLEOTIDE SEQUENCE [LARGE SCALE GENOMIC DNA]</scope>
    <source>
        <strain evidence="5">CCUG 56698</strain>
    </source>
</reference>
<proteinExistence type="inferred from homology"/>
<dbReference type="Pfam" id="PF01547">
    <property type="entry name" value="SBP_bac_1"/>
    <property type="match status" value="1"/>
</dbReference>
<dbReference type="EMBL" id="JBHTEF010000001">
    <property type="protein sequence ID" value="MFC7581833.1"/>
    <property type="molecule type" value="Genomic_DNA"/>
</dbReference>
<evidence type="ECO:0000256" key="2">
    <source>
        <dbReference type="ARBA" id="ARBA00022448"/>
    </source>
</evidence>
<organism evidence="4 5">
    <name type="scientific">Schaalia naturae</name>
    <dbReference type="NCBI Taxonomy" id="635203"/>
    <lineage>
        <taxon>Bacteria</taxon>
        <taxon>Bacillati</taxon>
        <taxon>Actinomycetota</taxon>
        <taxon>Actinomycetes</taxon>
        <taxon>Actinomycetales</taxon>
        <taxon>Actinomycetaceae</taxon>
        <taxon>Schaalia</taxon>
    </lineage>
</organism>
<dbReference type="Gene3D" id="3.40.190.10">
    <property type="entry name" value="Periplasmic binding protein-like II"/>
    <property type="match status" value="2"/>
</dbReference>
<keyword evidence="5" id="KW-1185">Reference proteome</keyword>
<accession>A0ABW2SQS4</accession>
<feature type="chain" id="PRO_5047147451" evidence="3">
    <location>
        <begin position="22"/>
        <end position="451"/>
    </location>
</feature>
<evidence type="ECO:0000313" key="5">
    <source>
        <dbReference type="Proteomes" id="UP001596527"/>
    </source>
</evidence>
<sequence length="451" mass="47689">MRRRGTVMAAVGAAAALVALAGCSNGGQSDASDEESGSASADCAAYADYGHFDDAVVSVMGSFVGNDADLNDESWAAFEKCTGIDVQYNGDSDFESQVVVQVEAGNAPDVVIFPQVGLMQRFAESGDLVPAPDQTKENAEAGWNADMVGYGTVDDTFYAAPFTTAVKSFVWYSPSLFAEHGYTVPETWDEMIALSDQMAADGMKPWCEGAESGSASGWPLTDWVEVLLLANSGGETYDKWVDHEIPFNDSSVVEATDLVGKILKNNDYVNGGFGDSSSIVSTSNADAPLPITTGECGMHLAAGTAVSLFDDSVNVDPEGDVYAFPFPVVNDEVGNPVTVSGQFTAAFSDRPEVQAFQNYVSSVQWANDRAPFGGYISSNSGMDSSLIPSAIDKSGFDILNDPDSVLRFDGSDLMPSTVGTGTFWTEMLSWIQGASTEETLGNIESSWPADN</sequence>
<keyword evidence="3" id="KW-0732">Signal</keyword>
<evidence type="ECO:0000313" key="4">
    <source>
        <dbReference type="EMBL" id="MFC7581833.1"/>
    </source>
</evidence>
<dbReference type="InterPro" id="IPR006059">
    <property type="entry name" value="SBP"/>
</dbReference>
<keyword evidence="2" id="KW-0813">Transport</keyword>
<evidence type="ECO:0000256" key="1">
    <source>
        <dbReference type="ARBA" id="ARBA00008520"/>
    </source>
</evidence>
<protein>
    <submittedName>
        <fullName evidence="4">ABC transporter substrate-binding protein</fullName>
    </submittedName>
</protein>
<gene>
    <name evidence="4" type="ORF">ACFQWG_11570</name>
</gene>
<comment type="similarity">
    <text evidence="1">Belongs to the bacterial solute-binding protein 1 family.</text>
</comment>
<comment type="caution">
    <text evidence="4">The sequence shown here is derived from an EMBL/GenBank/DDBJ whole genome shotgun (WGS) entry which is preliminary data.</text>
</comment>
<dbReference type="PANTHER" id="PTHR43649">
    <property type="entry name" value="ARABINOSE-BINDING PROTEIN-RELATED"/>
    <property type="match status" value="1"/>
</dbReference>
<dbReference type="PANTHER" id="PTHR43649:SF29">
    <property type="entry name" value="OSMOPROTECTIVE COMPOUNDS-BINDING PROTEIN GGTB"/>
    <property type="match status" value="1"/>
</dbReference>
<dbReference type="Proteomes" id="UP001596527">
    <property type="component" value="Unassembled WGS sequence"/>
</dbReference>
<dbReference type="InterPro" id="IPR050490">
    <property type="entry name" value="Bact_solute-bd_prot1"/>
</dbReference>